<accession>A0A8T1VP27</accession>
<sequence>MPRQLSQVVLQTPKQVIHLSSWCFLVWWVLILAVHVVTCVFNGFYAYGYWNLHGTYLNVCLEFYHIGMPAQSHAAIAAVHGLVSAVHGLCILLMLGGSLRQQALAFTPWTTSTVGRDVKTHRSSSPTLLRSAARAYGKLSYLCGLCGVNGEYFDAGLVCREVVETALQTVQAYRMSVLLPRTLLNRSYVVLLAANCWSSVAADSVFFGRDEARRRFACIVLDCVLDLMACTGVQLLVMANYVRDYNPSIQGFDEAIWYDDEWVARALNEFRMVVVVSWSDLASRAIFSLGLAITTTSMKRLLWRLPRTGNRVAQSTPSFAVSGSKTLLRVNEAKTQKPTPVEELRQESAPIANSTKWFRTHRERTVLRSVHLLFVVWGVVVLGLHIHTSVQPTLPQCFMQVRPWAVSRPSCYLVDLDCHALGISGGKGEVEGKWSEFDASTVVQLLIRHCPGLEVPEVFTEFSGLHGMKVYNSTIVQWGEPAAITNAKHPTMAALYLVRVNMTDGVLPMGLRSLDFPKNLIDVEFCVTNLQTLPDDLATKWPSGGIVYVEYSQLATVPRVLAQIQPSYLSVAGNPITELPPELFEVENMFYLFIGETNVSELPRNVTRLSTTLSRIYIIGTNISFFWSWMDAFVERTEGQRSPLRAVGSTYCTDVEKLHTGATTAFRVPFSPAYSTRLMNPAAENRQTILNTVDCNVFSESSFYPLTFDDSINAISAPPALHVARDSRQLF</sequence>
<evidence type="ECO:0000256" key="1">
    <source>
        <dbReference type="SAM" id="Phobius"/>
    </source>
</evidence>
<dbReference type="AlphaFoldDB" id="A0A8T1VP27"/>
<feature type="transmembrane region" description="Helical" evidence="1">
    <location>
        <begin position="366"/>
        <end position="386"/>
    </location>
</feature>
<dbReference type="EMBL" id="JAGDFM010000188">
    <property type="protein sequence ID" value="KAG7383072.1"/>
    <property type="molecule type" value="Genomic_DNA"/>
</dbReference>
<feature type="transmembrane region" description="Helical" evidence="1">
    <location>
        <begin position="216"/>
        <end position="237"/>
    </location>
</feature>
<organism evidence="2 3">
    <name type="scientific">Phytophthora pseudosyringae</name>
    <dbReference type="NCBI Taxonomy" id="221518"/>
    <lineage>
        <taxon>Eukaryota</taxon>
        <taxon>Sar</taxon>
        <taxon>Stramenopiles</taxon>
        <taxon>Oomycota</taxon>
        <taxon>Peronosporomycetes</taxon>
        <taxon>Peronosporales</taxon>
        <taxon>Peronosporaceae</taxon>
        <taxon>Phytophthora</taxon>
    </lineage>
</organism>
<gene>
    <name evidence="2" type="primary">CEP41_7</name>
    <name evidence="2" type="ORF">PHYPSEUDO_004056</name>
</gene>
<keyword evidence="1" id="KW-1133">Transmembrane helix</keyword>
<evidence type="ECO:0000313" key="3">
    <source>
        <dbReference type="Proteomes" id="UP000694044"/>
    </source>
</evidence>
<evidence type="ECO:0000313" key="2">
    <source>
        <dbReference type="EMBL" id="KAG7383072.1"/>
    </source>
</evidence>
<comment type="caution">
    <text evidence="2">The sequence shown here is derived from an EMBL/GenBank/DDBJ whole genome shotgun (WGS) entry which is preliminary data.</text>
</comment>
<dbReference type="Proteomes" id="UP000694044">
    <property type="component" value="Unassembled WGS sequence"/>
</dbReference>
<feature type="transmembrane region" description="Helical" evidence="1">
    <location>
        <begin position="74"/>
        <end position="95"/>
    </location>
</feature>
<protein>
    <submittedName>
        <fullName evidence="2">Centrosomal protein of 41 kDa</fullName>
    </submittedName>
</protein>
<proteinExistence type="predicted"/>
<keyword evidence="1" id="KW-0812">Transmembrane</keyword>
<feature type="transmembrane region" description="Helical" evidence="1">
    <location>
        <begin position="21"/>
        <end position="47"/>
    </location>
</feature>
<feature type="transmembrane region" description="Helical" evidence="1">
    <location>
        <begin position="281"/>
        <end position="302"/>
    </location>
</feature>
<dbReference type="OrthoDB" id="107262at2759"/>
<name>A0A8T1VP27_9STRA</name>
<keyword evidence="1" id="KW-0472">Membrane</keyword>
<keyword evidence="3" id="KW-1185">Reference proteome</keyword>
<reference evidence="2" key="1">
    <citation type="submission" date="2021-02" db="EMBL/GenBank/DDBJ databases">
        <authorList>
            <person name="Palmer J.M."/>
        </authorList>
    </citation>
    <scope>NUCLEOTIDE SEQUENCE</scope>
    <source>
        <strain evidence="2">SCRP734</strain>
    </source>
</reference>